<dbReference type="Pfam" id="PF13205">
    <property type="entry name" value="Big_5"/>
    <property type="match status" value="1"/>
</dbReference>
<feature type="chain" id="PRO_5045622203" evidence="3">
    <location>
        <begin position="34"/>
        <end position="669"/>
    </location>
</feature>
<dbReference type="EMBL" id="CP102294">
    <property type="protein sequence ID" value="UWN56583.1"/>
    <property type="molecule type" value="Genomic_DNA"/>
</dbReference>
<feature type="compositionally biased region" description="Low complexity" evidence="2">
    <location>
        <begin position="642"/>
        <end position="654"/>
    </location>
</feature>
<keyword evidence="6" id="KW-1185">Reference proteome</keyword>
<evidence type="ECO:0000313" key="5">
    <source>
        <dbReference type="EMBL" id="UWN56583.1"/>
    </source>
</evidence>
<dbReference type="GeneID" id="82891651"/>
<proteinExistence type="predicted"/>
<evidence type="ECO:0000256" key="2">
    <source>
        <dbReference type="SAM" id="MobiDB-lite"/>
    </source>
</evidence>
<evidence type="ECO:0000259" key="4">
    <source>
        <dbReference type="Pfam" id="PF13205"/>
    </source>
</evidence>
<sequence>MSSNEIRIHKTLARCGILAVVLLATLCRCARQAAPQGGPRDSLPPKVVTMTPAFGTTHFKDKRILIEFDEYVQLEDQQKEFFTSPFMEQKPVLSIRGRSVQIDLKEDLDSNRTYALDFGSSVVDNNEGNPYVGLRYVFSTGGEIDSLLMSGYTVDAQKGDTLGKVFLLFFDAKADSIPAYDSTIVNSKPLSVARSYPNGIFIAENLKPTDYRIYALEDNNNNMRYEPGVDRVAFLDTVFNPLREPAFDIWYDTSRRYMQADPQLMMRLFKEIPSKRQTYTGASRPQSNRVTLMFSAPFPQIDTLVFEGFDPSKILTEYVTPRRDTMTLWFDAIEEEMPDTLKGRLVYRKHDSTGVLQSAGQDLAIAWRRPAKKEKEKEKEKKDDALEPNPFKVKVAGGTTLNPEKNIVFDFDYPLTRVDSTAIDLQRLGEGESSEPVKVSFVQDTAKLRSWTLSAPWVAGEKYRLTIPAGTFANTNRESNDTLRSEFTIESPEKYGTLILNVKGKTPQSEYVIEVLRDGRVQKEIPHVRSGTHTIRYVDVGTIKLRFIEDLNGNGKWDTGSVFERRQPERVEYFVDKSGTEEIVTKENWDLEYDVDMNELFGPITMERMQEKIRRDEQARLREIAKKRAEQEKNGRHSSAAGGNRNNSNNYNGYGNTGGLGGTGGMIRR</sequence>
<dbReference type="Proteomes" id="UP001059295">
    <property type="component" value="Chromosome"/>
</dbReference>
<protein>
    <submittedName>
        <fullName evidence="5">Ig-like domain-containing protein</fullName>
    </submittedName>
</protein>
<keyword evidence="1 3" id="KW-0732">Signal</keyword>
<feature type="compositionally biased region" description="Gly residues" evidence="2">
    <location>
        <begin position="655"/>
        <end position="669"/>
    </location>
</feature>
<evidence type="ECO:0000256" key="3">
    <source>
        <dbReference type="SAM" id="SignalP"/>
    </source>
</evidence>
<feature type="domain" description="SbsA Ig-like" evidence="4">
    <location>
        <begin position="41"/>
        <end position="140"/>
    </location>
</feature>
<feature type="signal peptide" evidence="3">
    <location>
        <begin position="1"/>
        <end position="33"/>
    </location>
</feature>
<dbReference type="InterPro" id="IPR032812">
    <property type="entry name" value="SbsA_Ig"/>
</dbReference>
<feature type="region of interest" description="Disordered" evidence="2">
    <location>
        <begin position="368"/>
        <end position="387"/>
    </location>
</feature>
<organism evidence="5 6">
    <name type="scientific">Alistipes ihumii AP11</name>
    <dbReference type="NCBI Taxonomy" id="1211813"/>
    <lineage>
        <taxon>Bacteria</taxon>
        <taxon>Pseudomonadati</taxon>
        <taxon>Bacteroidota</taxon>
        <taxon>Bacteroidia</taxon>
        <taxon>Bacteroidales</taxon>
        <taxon>Rikenellaceae</taxon>
        <taxon>Alistipes</taxon>
    </lineage>
</organism>
<reference evidence="5" key="1">
    <citation type="journal article" date="2022" name="Cell">
        <title>Design, construction, and in vivo augmentation of a complex gut microbiome.</title>
        <authorList>
            <person name="Cheng A.G."/>
            <person name="Ho P.Y."/>
            <person name="Aranda-Diaz A."/>
            <person name="Jain S."/>
            <person name="Yu F.B."/>
            <person name="Meng X."/>
            <person name="Wang M."/>
            <person name="Iakiviak M."/>
            <person name="Nagashima K."/>
            <person name="Zhao A."/>
            <person name="Murugkar P."/>
            <person name="Patil A."/>
            <person name="Atabakhsh K."/>
            <person name="Weakley A."/>
            <person name="Yan J."/>
            <person name="Brumbaugh A.R."/>
            <person name="Higginbottom S."/>
            <person name="Dimas A."/>
            <person name="Shiver A.L."/>
            <person name="Deutschbauer A."/>
            <person name="Neff N."/>
            <person name="Sonnenburg J.L."/>
            <person name="Huang K.C."/>
            <person name="Fischbach M.A."/>
        </authorList>
    </citation>
    <scope>NUCLEOTIDE SEQUENCE</scope>
    <source>
        <strain evidence="5">AP11</strain>
    </source>
</reference>
<accession>A0ABY5UY80</accession>
<dbReference type="RefSeq" id="WP_019246719.1">
    <property type="nucleotide sequence ID" value="NZ_CAPH01000018.1"/>
</dbReference>
<name>A0ABY5UY80_9BACT</name>
<gene>
    <name evidence="5" type="ORF">NQ491_07915</name>
</gene>
<evidence type="ECO:0000256" key="1">
    <source>
        <dbReference type="ARBA" id="ARBA00022729"/>
    </source>
</evidence>
<feature type="region of interest" description="Disordered" evidence="2">
    <location>
        <begin position="627"/>
        <end position="669"/>
    </location>
</feature>
<evidence type="ECO:0000313" key="6">
    <source>
        <dbReference type="Proteomes" id="UP001059295"/>
    </source>
</evidence>
<feature type="compositionally biased region" description="Basic and acidic residues" evidence="2">
    <location>
        <begin position="373"/>
        <end position="385"/>
    </location>
</feature>